<accession>A0A151TRV5</accession>
<dbReference type="EMBL" id="CM003605">
    <property type="protein sequence ID" value="KYP69804.1"/>
    <property type="molecule type" value="Genomic_DNA"/>
</dbReference>
<protein>
    <recommendedName>
        <fullName evidence="3">MULE transposase domain-containing protein</fullName>
    </recommendedName>
</protein>
<name>A0A151TRV5_CAJCA</name>
<keyword evidence="2" id="KW-1185">Reference proteome</keyword>
<dbReference type="AlphaFoldDB" id="A0A151TRV5"/>
<proteinExistence type="predicted"/>
<evidence type="ECO:0000313" key="2">
    <source>
        <dbReference type="Proteomes" id="UP000075243"/>
    </source>
</evidence>
<organism evidence="1 2">
    <name type="scientific">Cajanus cajan</name>
    <name type="common">Pigeon pea</name>
    <name type="synonym">Cajanus indicus</name>
    <dbReference type="NCBI Taxonomy" id="3821"/>
    <lineage>
        <taxon>Eukaryota</taxon>
        <taxon>Viridiplantae</taxon>
        <taxon>Streptophyta</taxon>
        <taxon>Embryophyta</taxon>
        <taxon>Tracheophyta</taxon>
        <taxon>Spermatophyta</taxon>
        <taxon>Magnoliopsida</taxon>
        <taxon>eudicotyledons</taxon>
        <taxon>Gunneridae</taxon>
        <taxon>Pentapetalae</taxon>
        <taxon>rosids</taxon>
        <taxon>fabids</taxon>
        <taxon>Fabales</taxon>
        <taxon>Fabaceae</taxon>
        <taxon>Papilionoideae</taxon>
        <taxon>50 kb inversion clade</taxon>
        <taxon>NPAAA clade</taxon>
        <taxon>indigoferoid/millettioid clade</taxon>
        <taxon>Phaseoleae</taxon>
        <taxon>Cajanus</taxon>
    </lineage>
</organism>
<dbReference type="Gramene" id="C.cajan_08752.t">
    <property type="protein sequence ID" value="C.cajan_08752.t.cds1"/>
    <property type="gene ID" value="C.cajan_08752"/>
</dbReference>
<dbReference type="Proteomes" id="UP000075243">
    <property type="component" value="Chromosome 3"/>
</dbReference>
<gene>
    <name evidence="1" type="ORF">KK1_009009</name>
</gene>
<evidence type="ECO:0008006" key="3">
    <source>
        <dbReference type="Google" id="ProtNLM"/>
    </source>
</evidence>
<dbReference type="OMA" id="HIVEGYK"/>
<sequence length="96" mass="11186">MMLECCLGSIYRLETTYYVSNNVVDACFRKFHRVFWTFKLVCDAFNYTKLITQIDGTFLYEKYCGTLLITTKQDDNARILPIAFLVVEGETLGDWS</sequence>
<evidence type="ECO:0000313" key="1">
    <source>
        <dbReference type="EMBL" id="KYP69804.1"/>
    </source>
</evidence>
<reference evidence="1 2" key="1">
    <citation type="journal article" date="2012" name="Nat. Biotechnol.">
        <title>Draft genome sequence of pigeonpea (Cajanus cajan), an orphan legume crop of resource-poor farmers.</title>
        <authorList>
            <person name="Varshney R.K."/>
            <person name="Chen W."/>
            <person name="Li Y."/>
            <person name="Bharti A.K."/>
            <person name="Saxena R.K."/>
            <person name="Schlueter J.A."/>
            <person name="Donoghue M.T."/>
            <person name="Azam S."/>
            <person name="Fan G."/>
            <person name="Whaley A.M."/>
            <person name="Farmer A.D."/>
            <person name="Sheridan J."/>
            <person name="Iwata A."/>
            <person name="Tuteja R."/>
            <person name="Penmetsa R.V."/>
            <person name="Wu W."/>
            <person name="Upadhyaya H.D."/>
            <person name="Yang S.P."/>
            <person name="Shah T."/>
            <person name="Saxena K.B."/>
            <person name="Michael T."/>
            <person name="McCombie W.R."/>
            <person name="Yang B."/>
            <person name="Zhang G."/>
            <person name="Yang H."/>
            <person name="Wang J."/>
            <person name="Spillane C."/>
            <person name="Cook D.R."/>
            <person name="May G.D."/>
            <person name="Xu X."/>
            <person name="Jackson S.A."/>
        </authorList>
    </citation>
    <scope>NUCLEOTIDE SEQUENCE [LARGE SCALE GENOMIC DNA]</scope>
    <source>
        <strain evidence="2">cv. Asha</strain>
    </source>
</reference>